<dbReference type="EMBL" id="SNRY01001039">
    <property type="protein sequence ID" value="KAA6334053.1"/>
    <property type="molecule type" value="Genomic_DNA"/>
</dbReference>
<dbReference type="InterPro" id="IPR012338">
    <property type="entry name" value="Beta-lactam/transpept-like"/>
</dbReference>
<accession>A0A5J4RLU3</accession>
<evidence type="ECO:0000259" key="2">
    <source>
        <dbReference type="Pfam" id="PF00144"/>
    </source>
</evidence>
<feature type="domain" description="Beta-lactamase-related" evidence="2">
    <location>
        <begin position="103"/>
        <end position="485"/>
    </location>
</feature>
<dbReference type="AlphaFoldDB" id="A0A5J4RLU3"/>
<reference evidence="3" key="1">
    <citation type="submission" date="2019-03" db="EMBL/GenBank/DDBJ databases">
        <title>Single cell metagenomics reveals metabolic interactions within the superorganism composed of flagellate Streblomastix strix and complex community of Bacteroidetes bacteria on its surface.</title>
        <authorList>
            <person name="Treitli S.C."/>
            <person name="Kolisko M."/>
            <person name="Husnik F."/>
            <person name="Keeling P."/>
            <person name="Hampl V."/>
        </authorList>
    </citation>
    <scope>NUCLEOTIDE SEQUENCE</scope>
    <source>
        <strain evidence="3">STM</strain>
    </source>
</reference>
<comment type="caution">
    <text evidence="3">The sequence shown here is derived from an EMBL/GenBank/DDBJ whole genome shotgun (WGS) entry which is preliminary data.</text>
</comment>
<dbReference type="Gene3D" id="3.40.710.10">
    <property type="entry name" value="DD-peptidase/beta-lactamase superfamily"/>
    <property type="match status" value="1"/>
</dbReference>
<protein>
    <recommendedName>
        <fullName evidence="2">Beta-lactamase-related domain-containing protein</fullName>
    </recommendedName>
</protein>
<dbReference type="Pfam" id="PF00144">
    <property type="entry name" value="Beta-lactamase"/>
    <property type="match status" value="1"/>
</dbReference>
<evidence type="ECO:0000313" key="3">
    <source>
        <dbReference type="EMBL" id="KAA6334053.1"/>
    </source>
</evidence>
<keyword evidence="1" id="KW-0378">Hydrolase</keyword>
<gene>
    <name evidence="3" type="ORF">EZS27_017589</name>
</gene>
<name>A0A5J4RLU3_9ZZZZ</name>
<organism evidence="3">
    <name type="scientific">termite gut metagenome</name>
    <dbReference type="NCBI Taxonomy" id="433724"/>
    <lineage>
        <taxon>unclassified sequences</taxon>
        <taxon>metagenomes</taxon>
        <taxon>organismal metagenomes</taxon>
    </lineage>
</organism>
<dbReference type="PANTHER" id="PTHR43283:SF11">
    <property type="entry name" value="BETA-LACTAMASE-RELATED DOMAIN-CONTAINING PROTEIN"/>
    <property type="match status" value="1"/>
</dbReference>
<dbReference type="GO" id="GO:0016787">
    <property type="term" value="F:hydrolase activity"/>
    <property type="evidence" value="ECO:0007669"/>
    <property type="project" value="UniProtKB-KW"/>
</dbReference>
<dbReference type="SUPFAM" id="SSF56601">
    <property type="entry name" value="beta-lactamase/transpeptidase-like"/>
    <property type="match status" value="1"/>
</dbReference>
<dbReference type="InterPro" id="IPR050789">
    <property type="entry name" value="Diverse_Enzym_Activities"/>
</dbReference>
<evidence type="ECO:0000256" key="1">
    <source>
        <dbReference type="ARBA" id="ARBA00022801"/>
    </source>
</evidence>
<dbReference type="InterPro" id="IPR001466">
    <property type="entry name" value="Beta-lactam-related"/>
</dbReference>
<proteinExistence type="predicted"/>
<feature type="non-terminal residue" evidence="3">
    <location>
        <position position="1"/>
    </location>
</feature>
<dbReference type="PANTHER" id="PTHR43283">
    <property type="entry name" value="BETA-LACTAMASE-RELATED"/>
    <property type="match status" value="1"/>
</dbReference>
<sequence length="509" mass="57212">TSYQGFFKFITPNLSLVCVFFTPKETVLQMGQTAATMASSVVVLGHSAEESVQKHIADVLFGKGLANGRLSASIGELYRAGEGVTVSPYRNTFVRQEYLLRIDAIAEEGIRAGAYPGCQIVVLKDGETIYDKCFGTHTGQGKQVSPTDIYDIASLSKTSATLLAVMKLYDEGLFELSDKLSDYVPFLRGTSKERITIRDALFHQTGLPAVVPYYRKLIDEKSYTGLLFNKRYSSKYPIRIASTLYTQSNIRLKAEYVSETPDDIYTIQIGDNLWLHKSFKEIAMQEIVNTPLRDKRYRYSCVNFILLQQMVEQLSGMPLDKFLAEEFYEPMGLRRTAFQPLRYFPKEDIVPSTRDPFLRKKTVWGYVHDESAAFLGGISGNAGLFSTARDIAQIHQMILNGGVLDGRRYLSEEVCQLFTTETSDISHRGLGFNKPIIGNPKRNSCSNLAPASVYGHTGFTGTCAWVDPKNNLVYVFLSNRIYPNEWVNKLSILDIRERIQTAIYQSLGS</sequence>